<dbReference type="Pfam" id="PF01381">
    <property type="entry name" value="HTH_3"/>
    <property type="match status" value="1"/>
</dbReference>
<dbReference type="EMBL" id="NIHS01000034">
    <property type="protein sequence ID" value="PLT70454.1"/>
    <property type="molecule type" value="Genomic_DNA"/>
</dbReference>
<dbReference type="Proteomes" id="UP000234891">
    <property type="component" value="Unassembled WGS sequence"/>
</dbReference>
<organism evidence="3 4">
    <name type="scientific">Mediterraneibacter gnavus</name>
    <name type="common">Ruminococcus gnavus</name>
    <dbReference type="NCBI Taxonomy" id="33038"/>
    <lineage>
        <taxon>Bacteria</taxon>
        <taxon>Bacillati</taxon>
        <taxon>Bacillota</taxon>
        <taxon>Clostridia</taxon>
        <taxon>Lachnospirales</taxon>
        <taxon>Lachnospiraceae</taxon>
        <taxon>Mediterraneibacter</taxon>
    </lineage>
</organism>
<dbReference type="PANTHER" id="PTHR46558">
    <property type="entry name" value="TRACRIPTIONAL REGULATORY PROTEIN-RELATED-RELATED"/>
    <property type="match status" value="1"/>
</dbReference>
<evidence type="ECO:0000256" key="1">
    <source>
        <dbReference type="ARBA" id="ARBA00023125"/>
    </source>
</evidence>
<evidence type="ECO:0000313" key="4">
    <source>
        <dbReference type="Proteomes" id="UP000234891"/>
    </source>
</evidence>
<dbReference type="SUPFAM" id="SSF47413">
    <property type="entry name" value="lambda repressor-like DNA-binding domains"/>
    <property type="match status" value="1"/>
</dbReference>
<comment type="caution">
    <text evidence="3">The sequence shown here is derived from an EMBL/GenBank/DDBJ whole genome shotgun (WGS) entry which is preliminary data.</text>
</comment>
<dbReference type="SMART" id="SM00530">
    <property type="entry name" value="HTH_XRE"/>
    <property type="match status" value="1"/>
</dbReference>
<accession>A0A2N5P5P4</accession>
<proteinExistence type="predicted"/>
<reference evidence="3 4" key="1">
    <citation type="journal article" date="2017" name="Genome Med.">
        <title>A novel Ruminococcus gnavus clade enriched in inflammatory bowel disease patients.</title>
        <authorList>
            <person name="Hall A.B."/>
            <person name="Yassour M."/>
            <person name="Sauk J."/>
            <person name="Garner A."/>
            <person name="Jiang X."/>
            <person name="Arthur T."/>
            <person name="Lagoudas G.K."/>
            <person name="Vatanen T."/>
            <person name="Fornelos N."/>
            <person name="Wilson R."/>
            <person name="Bertha M."/>
            <person name="Cohen M."/>
            <person name="Garber J."/>
            <person name="Khalili H."/>
            <person name="Gevers D."/>
            <person name="Ananthakrishnan A.N."/>
            <person name="Kugathasan S."/>
            <person name="Lander E.S."/>
            <person name="Blainey P."/>
            <person name="Vlamakis H."/>
            <person name="Xavier R.J."/>
            <person name="Huttenhower C."/>
        </authorList>
    </citation>
    <scope>NUCLEOTIDE SEQUENCE [LARGE SCALE GENOMIC DNA]</scope>
    <source>
        <strain evidence="3 4">RJX1124</strain>
    </source>
</reference>
<dbReference type="AlphaFoldDB" id="A0A2N5P5P4"/>
<evidence type="ECO:0000313" key="3">
    <source>
        <dbReference type="EMBL" id="PLT70454.1"/>
    </source>
</evidence>
<dbReference type="InterPro" id="IPR001387">
    <property type="entry name" value="Cro/C1-type_HTH"/>
</dbReference>
<dbReference type="CDD" id="cd00093">
    <property type="entry name" value="HTH_XRE"/>
    <property type="match status" value="1"/>
</dbReference>
<gene>
    <name evidence="3" type="ORF">CDL26_14180</name>
</gene>
<keyword evidence="1" id="KW-0238">DNA-binding</keyword>
<dbReference type="PROSITE" id="PS50943">
    <property type="entry name" value="HTH_CROC1"/>
    <property type="match status" value="1"/>
</dbReference>
<evidence type="ECO:0000259" key="2">
    <source>
        <dbReference type="PROSITE" id="PS50943"/>
    </source>
</evidence>
<dbReference type="GO" id="GO:0003677">
    <property type="term" value="F:DNA binding"/>
    <property type="evidence" value="ECO:0007669"/>
    <property type="project" value="UniProtKB-KW"/>
</dbReference>
<feature type="domain" description="HTH cro/C1-type" evidence="2">
    <location>
        <begin position="12"/>
        <end position="67"/>
    </location>
</feature>
<name>A0A2N5P5P4_MEDGN</name>
<protein>
    <submittedName>
        <fullName evidence="3">Transcriptional regulator</fullName>
    </submittedName>
</protein>
<sequence>MIVKVVRKMNIIKQKRKELGISQSELSERLGTSQQTISRIEKAEIENIPCNLLIKLADIFHVPVDILIYEEKNSLFSSQGEELWEIYKQLDAANKTTLLTLGRRLSEAQVETIFKRQTGDESDKNSDM</sequence>
<dbReference type="Gene3D" id="1.10.260.40">
    <property type="entry name" value="lambda repressor-like DNA-binding domains"/>
    <property type="match status" value="1"/>
</dbReference>
<dbReference type="InterPro" id="IPR010982">
    <property type="entry name" value="Lambda_DNA-bd_dom_sf"/>
</dbReference>
<dbReference type="PANTHER" id="PTHR46558:SF4">
    <property type="entry name" value="DNA-BIDING PHAGE PROTEIN"/>
    <property type="match status" value="1"/>
</dbReference>